<dbReference type="Pfam" id="PF08309">
    <property type="entry name" value="LVIVD"/>
    <property type="match status" value="2"/>
</dbReference>
<evidence type="ECO:0000313" key="1">
    <source>
        <dbReference type="EMBL" id="KKM68299.1"/>
    </source>
</evidence>
<comment type="caution">
    <text evidence="1">The sequence shown here is derived from an EMBL/GenBank/DDBJ whole genome shotgun (WGS) entry which is preliminary data.</text>
</comment>
<protein>
    <submittedName>
        <fullName evidence="1">Uncharacterized protein</fullName>
    </submittedName>
</protein>
<accession>A0A0F9JES6</accession>
<reference evidence="1" key="1">
    <citation type="journal article" date="2015" name="Nature">
        <title>Complex archaea that bridge the gap between prokaryotes and eukaryotes.</title>
        <authorList>
            <person name="Spang A."/>
            <person name="Saw J.H."/>
            <person name="Jorgensen S.L."/>
            <person name="Zaremba-Niedzwiedzka K."/>
            <person name="Martijn J."/>
            <person name="Lind A.E."/>
            <person name="van Eijk R."/>
            <person name="Schleper C."/>
            <person name="Guy L."/>
            <person name="Ettema T.J."/>
        </authorList>
    </citation>
    <scope>NUCLEOTIDE SEQUENCE</scope>
</reference>
<dbReference type="AlphaFoldDB" id="A0A0F9JES6"/>
<name>A0A0F9JES6_9ZZZZ</name>
<sequence length="144" mass="14622">AVMDTFVNGVDLPAPQLNGIYGIDKVGNTVYLCVGGGFYFTVLDVTNPAVIAALGGLDITTIIPALTPRPFEAIVDGIYAYVNMGAGGVTDGLRILDISNPAAITLQGSLIGGGAPNFLDDALGMGALFYVAPTVQTDVATGVT</sequence>
<proteinExistence type="predicted"/>
<feature type="non-terminal residue" evidence="1">
    <location>
        <position position="1"/>
    </location>
</feature>
<organism evidence="1">
    <name type="scientific">marine sediment metagenome</name>
    <dbReference type="NCBI Taxonomy" id="412755"/>
    <lineage>
        <taxon>unclassified sequences</taxon>
        <taxon>metagenomes</taxon>
        <taxon>ecological metagenomes</taxon>
    </lineage>
</organism>
<dbReference type="InterPro" id="IPR013211">
    <property type="entry name" value="LVIVD"/>
</dbReference>
<gene>
    <name evidence="1" type="ORF">LCGC14_1462310</name>
</gene>
<dbReference type="EMBL" id="LAZR01010194">
    <property type="protein sequence ID" value="KKM68299.1"/>
    <property type="molecule type" value="Genomic_DNA"/>
</dbReference>